<sequence length="164" mass="17491">MTVFSRLLGRSGTSSQPSAEQAVAEALDLAVLPVEARAVLAPAVLTMASDGRATEAEMALLQNLCAFSPIFARLPEGAVLALIERILADLQEAGAEPVIENCAEVLPMELRETAFCFAMRVAMVDGVLAHREKQALSEIAERFAMPDEVVGRIIDVVGMLQRAA</sequence>
<name>A0A0P1FF18_9RHOB</name>
<dbReference type="Proteomes" id="UP000051086">
    <property type="component" value="Unassembled WGS sequence"/>
</dbReference>
<reference evidence="3 5" key="2">
    <citation type="submission" date="2015-09" db="EMBL/GenBank/DDBJ databases">
        <authorList>
            <consortium name="Swine Surveillance"/>
        </authorList>
    </citation>
    <scope>NUCLEOTIDE SEQUENCE [LARGE SCALE GENOMIC DNA]</scope>
    <source>
        <strain evidence="3 5">5120</strain>
    </source>
</reference>
<dbReference type="EMBL" id="CYSC01000021">
    <property type="protein sequence ID" value="CUH71483.1"/>
    <property type="molecule type" value="Genomic_DNA"/>
</dbReference>
<dbReference type="Pfam" id="PF05099">
    <property type="entry name" value="TerB"/>
    <property type="match status" value="1"/>
</dbReference>
<dbReference type="InterPro" id="IPR029024">
    <property type="entry name" value="TerB-like"/>
</dbReference>
<dbReference type="RefSeq" id="WP_058242800.1">
    <property type="nucleotide sequence ID" value="NZ_CYSB01000027.1"/>
</dbReference>
<evidence type="ECO:0000313" key="5">
    <source>
        <dbReference type="Proteomes" id="UP000051887"/>
    </source>
</evidence>
<dbReference type="AlphaFoldDB" id="A0A0P1FF18"/>
<keyword evidence="4" id="KW-1185">Reference proteome</keyword>
<dbReference type="Gene3D" id="1.10.3680.10">
    <property type="entry name" value="TerB-like"/>
    <property type="match status" value="1"/>
</dbReference>
<accession>A0A0P1FF18</accession>
<dbReference type="InterPro" id="IPR007791">
    <property type="entry name" value="DjlA_N"/>
</dbReference>
<dbReference type="CDD" id="cd07176">
    <property type="entry name" value="terB"/>
    <property type="match status" value="1"/>
</dbReference>
<evidence type="ECO:0000313" key="2">
    <source>
        <dbReference type="EMBL" id="CUH66727.1"/>
    </source>
</evidence>
<feature type="domain" description="Co-chaperone DjlA N-terminal" evidence="1">
    <location>
        <begin position="37"/>
        <end position="148"/>
    </location>
</feature>
<evidence type="ECO:0000313" key="3">
    <source>
        <dbReference type="EMBL" id="CUH71483.1"/>
    </source>
</evidence>
<organism evidence="3 5">
    <name type="scientific">Thalassovita autumnalis</name>
    <dbReference type="NCBI Taxonomy" id="2072972"/>
    <lineage>
        <taxon>Bacteria</taxon>
        <taxon>Pseudomonadati</taxon>
        <taxon>Pseudomonadota</taxon>
        <taxon>Alphaproteobacteria</taxon>
        <taxon>Rhodobacterales</taxon>
        <taxon>Roseobacteraceae</taxon>
        <taxon>Thalassovita</taxon>
    </lineage>
</organism>
<protein>
    <submittedName>
        <fullName evidence="3">Tellurite resistance protein</fullName>
    </submittedName>
</protein>
<dbReference type="SUPFAM" id="SSF158682">
    <property type="entry name" value="TerB-like"/>
    <property type="match status" value="1"/>
</dbReference>
<evidence type="ECO:0000259" key="1">
    <source>
        <dbReference type="Pfam" id="PF05099"/>
    </source>
</evidence>
<evidence type="ECO:0000313" key="4">
    <source>
        <dbReference type="Proteomes" id="UP000051086"/>
    </source>
</evidence>
<proteinExistence type="predicted"/>
<reference evidence="2 4" key="1">
    <citation type="submission" date="2015-09" db="EMBL/GenBank/DDBJ databases">
        <authorList>
            <person name="Rodrigo-Torres L."/>
            <person name="Arahal D.R."/>
        </authorList>
    </citation>
    <scope>NUCLEOTIDE SEQUENCE [LARGE SCALE GENOMIC DNA]</scope>
    <source>
        <strain evidence="2 4">CECT 5118</strain>
    </source>
</reference>
<gene>
    <name evidence="2" type="ORF">TL5118_01877</name>
    <name evidence="3" type="ORF">TL5120_01269</name>
</gene>
<dbReference type="EMBL" id="CYSB01000027">
    <property type="protein sequence ID" value="CUH66727.1"/>
    <property type="molecule type" value="Genomic_DNA"/>
</dbReference>
<dbReference type="Proteomes" id="UP000051887">
    <property type="component" value="Unassembled WGS sequence"/>
</dbReference>
<dbReference type="OrthoDB" id="7855934at2"/>